<sequence>MSVDRGNALHKPRDGEGKRDFNHGLCSCFGACGTTCFAFCCPCIVHGKNKARLRHLTQHNSPDPEGGSSVNGDCIAHCILNGVGGWAFILQMLVRRDVRDRYRIRGNGCTDCLAAYCCQCCELVQESRELEDEERTFGQQHQ</sequence>
<evidence type="ECO:0000313" key="2">
    <source>
        <dbReference type="Proteomes" id="UP000814033"/>
    </source>
</evidence>
<protein>
    <submittedName>
        <fullName evidence="1">PLAC8-domain-containing protein</fullName>
    </submittedName>
</protein>
<name>A0ACB8S9I8_9AGAM</name>
<accession>A0ACB8S9I8</accession>
<comment type="caution">
    <text evidence="1">The sequence shown here is derived from an EMBL/GenBank/DDBJ whole genome shotgun (WGS) entry which is preliminary data.</text>
</comment>
<gene>
    <name evidence="1" type="ORF">FA95DRAFT_1482076</name>
</gene>
<reference evidence="1" key="2">
    <citation type="journal article" date="2022" name="New Phytol.">
        <title>Evolutionary transition to the ectomycorrhizal habit in the genomes of a hyperdiverse lineage of mushroom-forming fungi.</title>
        <authorList>
            <person name="Looney B."/>
            <person name="Miyauchi S."/>
            <person name="Morin E."/>
            <person name="Drula E."/>
            <person name="Courty P.E."/>
            <person name="Kohler A."/>
            <person name="Kuo A."/>
            <person name="LaButti K."/>
            <person name="Pangilinan J."/>
            <person name="Lipzen A."/>
            <person name="Riley R."/>
            <person name="Andreopoulos W."/>
            <person name="He G."/>
            <person name="Johnson J."/>
            <person name="Nolan M."/>
            <person name="Tritt A."/>
            <person name="Barry K.W."/>
            <person name="Grigoriev I.V."/>
            <person name="Nagy L.G."/>
            <person name="Hibbett D."/>
            <person name="Henrissat B."/>
            <person name="Matheny P.B."/>
            <person name="Labbe J."/>
            <person name="Martin F.M."/>
        </authorList>
    </citation>
    <scope>NUCLEOTIDE SEQUENCE</scope>
    <source>
        <strain evidence="1">FP105234-sp</strain>
    </source>
</reference>
<keyword evidence="2" id="KW-1185">Reference proteome</keyword>
<evidence type="ECO:0000313" key="1">
    <source>
        <dbReference type="EMBL" id="KAI0053149.1"/>
    </source>
</evidence>
<organism evidence="1 2">
    <name type="scientific">Auriscalpium vulgare</name>
    <dbReference type="NCBI Taxonomy" id="40419"/>
    <lineage>
        <taxon>Eukaryota</taxon>
        <taxon>Fungi</taxon>
        <taxon>Dikarya</taxon>
        <taxon>Basidiomycota</taxon>
        <taxon>Agaricomycotina</taxon>
        <taxon>Agaricomycetes</taxon>
        <taxon>Russulales</taxon>
        <taxon>Auriscalpiaceae</taxon>
        <taxon>Auriscalpium</taxon>
    </lineage>
</organism>
<dbReference type="Proteomes" id="UP000814033">
    <property type="component" value="Unassembled WGS sequence"/>
</dbReference>
<reference evidence="1" key="1">
    <citation type="submission" date="2021-02" db="EMBL/GenBank/DDBJ databases">
        <authorList>
            <consortium name="DOE Joint Genome Institute"/>
            <person name="Ahrendt S."/>
            <person name="Looney B.P."/>
            <person name="Miyauchi S."/>
            <person name="Morin E."/>
            <person name="Drula E."/>
            <person name="Courty P.E."/>
            <person name="Chicoki N."/>
            <person name="Fauchery L."/>
            <person name="Kohler A."/>
            <person name="Kuo A."/>
            <person name="Labutti K."/>
            <person name="Pangilinan J."/>
            <person name="Lipzen A."/>
            <person name="Riley R."/>
            <person name="Andreopoulos W."/>
            <person name="He G."/>
            <person name="Johnson J."/>
            <person name="Barry K.W."/>
            <person name="Grigoriev I.V."/>
            <person name="Nagy L."/>
            <person name="Hibbett D."/>
            <person name="Henrissat B."/>
            <person name="Matheny P.B."/>
            <person name="Labbe J."/>
            <person name="Martin F."/>
        </authorList>
    </citation>
    <scope>NUCLEOTIDE SEQUENCE</scope>
    <source>
        <strain evidence="1">FP105234-sp</strain>
    </source>
</reference>
<proteinExistence type="predicted"/>
<dbReference type="EMBL" id="MU275841">
    <property type="protein sequence ID" value="KAI0053149.1"/>
    <property type="molecule type" value="Genomic_DNA"/>
</dbReference>